<gene>
    <name evidence="7" type="ORF">E3O19_07125</name>
</gene>
<dbReference type="InterPro" id="IPR005496">
    <property type="entry name" value="Integral_membrane_TerC"/>
</dbReference>
<keyword evidence="4 6" id="KW-1133">Transmembrane helix</keyword>
<evidence type="ECO:0000256" key="4">
    <source>
        <dbReference type="ARBA" id="ARBA00022989"/>
    </source>
</evidence>
<comment type="caution">
    <text evidence="7">The sequence shown here is derived from an EMBL/GenBank/DDBJ whole genome shotgun (WGS) entry which is preliminary data.</text>
</comment>
<evidence type="ECO:0000256" key="5">
    <source>
        <dbReference type="ARBA" id="ARBA00023136"/>
    </source>
</evidence>
<feature type="transmembrane region" description="Helical" evidence="6">
    <location>
        <begin position="250"/>
        <end position="273"/>
    </location>
</feature>
<evidence type="ECO:0000256" key="1">
    <source>
        <dbReference type="ARBA" id="ARBA00004141"/>
    </source>
</evidence>
<comment type="similarity">
    <text evidence="2">Belongs to the TerC family.</text>
</comment>
<dbReference type="InterPro" id="IPR022369">
    <property type="entry name" value="Integral_membrane_TerC_rswitch"/>
</dbReference>
<feature type="transmembrane region" description="Helical" evidence="6">
    <location>
        <begin position="103"/>
        <end position="123"/>
    </location>
</feature>
<evidence type="ECO:0000256" key="6">
    <source>
        <dbReference type="SAM" id="Phobius"/>
    </source>
</evidence>
<proteinExistence type="inferred from homology"/>
<name>A0A4R8WZ92_9MICO</name>
<comment type="subcellular location">
    <subcellularLocation>
        <location evidence="1">Membrane</location>
        <topology evidence="1">Multi-pass membrane protein</topology>
    </subcellularLocation>
</comment>
<evidence type="ECO:0000313" key="8">
    <source>
        <dbReference type="Proteomes" id="UP000298412"/>
    </source>
</evidence>
<evidence type="ECO:0000256" key="2">
    <source>
        <dbReference type="ARBA" id="ARBA00007511"/>
    </source>
</evidence>
<dbReference type="AlphaFoldDB" id="A0A4R8WZ92"/>
<dbReference type="EMBL" id="SOFP01000039">
    <property type="protein sequence ID" value="TFC16480.1"/>
    <property type="molecule type" value="Genomic_DNA"/>
</dbReference>
<organism evidence="7 8">
    <name type="scientific">Cryobacterium algoritolerans</name>
    <dbReference type="NCBI Taxonomy" id="1259184"/>
    <lineage>
        <taxon>Bacteria</taxon>
        <taxon>Bacillati</taxon>
        <taxon>Actinomycetota</taxon>
        <taxon>Actinomycetes</taxon>
        <taxon>Micrococcales</taxon>
        <taxon>Microbacteriaceae</taxon>
        <taxon>Cryobacterium</taxon>
    </lineage>
</organism>
<keyword evidence="8" id="KW-1185">Reference proteome</keyword>
<keyword evidence="3 6" id="KW-0812">Transmembrane</keyword>
<feature type="transmembrane region" description="Helical" evidence="6">
    <location>
        <begin position="77"/>
        <end position="96"/>
    </location>
</feature>
<dbReference type="OrthoDB" id="5242957at2"/>
<evidence type="ECO:0000313" key="7">
    <source>
        <dbReference type="EMBL" id="TFC16480.1"/>
    </source>
</evidence>
<accession>A0A4R8WZ92</accession>
<dbReference type="PANTHER" id="PTHR30238">
    <property type="entry name" value="MEMBRANE BOUND PREDICTED REDOX MODULATOR"/>
    <property type="match status" value="1"/>
</dbReference>
<reference evidence="7 8" key="1">
    <citation type="submission" date="2019-03" db="EMBL/GenBank/DDBJ databases">
        <title>Genomics of glacier-inhabiting Cryobacterium strains.</title>
        <authorList>
            <person name="Liu Q."/>
            <person name="Xin Y.-H."/>
        </authorList>
    </citation>
    <scope>NUCLEOTIDE SEQUENCE [LARGE SCALE GENOMIC DNA]</scope>
    <source>
        <strain evidence="7 8">MDT1-3</strain>
    </source>
</reference>
<dbReference type="Pfam" id="PF03741">
    <property type="entry name" value="TerC"/>
    <property type="match status" value="1"/>
</dbReference>
<protein>
    <submittedName>
        <fullName evidence="7">TerC family protein</fullName>
    </submittedName>
</protein>
<dbReference type="GO" id="GO:0016020">
    <property type="term" value="C:membrane"/>
    <property type="evidence" value="ECO:0007669"/>
    <property type="project" value="UniProtKB-SubCell"/>
</dbReference>
<keyword evidence="5 6" id="KW-0472">Membrane</keyword>
<dbReference type="PANTHER" id="PTHR30238:SF0">
    <property type="entry name" value="THYLAKOID MEMBRANE PROTEIN TERC, CHLOROPLASTIC"/>
    <property type="match status" value="1"/>
</dbReference>
<feature type="transmembrane region" description="Helical" evidence="6">
    <location>
        <begin position="222"/>
        <end position="243"/>
    </location>
</feature>
<dbReference type="Proteomes" id="UP000298412">
    <property type="component" value="Unassembled WGS sequence"/>
</dbReference>
<dbReference type="RefSeq" id="WP_134566542.1">
    <property type="nucleotide sequence ID" value="NZ_SOFP01000039.1"/>
</dbReference>
<evidence type="ECO:0000256" key="3">
    <source>
        <dbReference type="ARBA" id="ARBA00022692"/>
    </source>
</evidence>
<sequence length="340" mass="37748">MQVTPLIWIITIAVTIAFFVYEFFAHVRKPHEPTIGESARWSAFYISLALLFGVGIGAVTGWTYGGEYFAGYLTEKALSIDNLFVFLLVMGAFAVPKAYQQKVLMVGIIIALILRGVFIAVGATLIENFSWIFYLFGALLLVLAYRQAFSNHETDPANNRFMRFVRRHLAVTDEYHGDKLTVKTNGKRFVTPMLLTIVAIGFIDLIFAVDSIPAIYGLTSEAYIVFTANVFALMGLRQLYFLIGGLLERLVYLAQGLAVILAFIGVKLVFHALHVNELPFINGGQPLLWVPEIPISFSLLFIGATIAVATILSLLKTRGNRSTIETPTSIDPSTRKEHSK</sequence>
<feature type="transmembrane region" description="Helical" evidence="6">
    <location>
        <begin position="6"/>
        <end position="24"/>
    </location>
</feature>
<feature type="transmembrane region" description="Helical" evidence="6">
    <location>
        <begin position="193"/>
        <end position="216"/>
    </location>
</feature>
<feature type="transmembrane region" description="Helical" evidence="6">
    <location>
        <begin position="293"/>
        <end position="315"/>
    </location>
</feature>
<feature type="transmembrane region" description="Helical" evidence="6">
    <location>
        <begin position="44"/>
        <end position="65"/>
    </location>
</feature>
<feature type="transmembrane region" description="Helical" evidence="6">
    <location>
        <begin position="129"/>
        <end position="145"/>
    </location>
</feature>
<dbReference type="NCBIfam" id="TIGR03718">
    <property type="entry name" value="R_switched_Alx"/>
    <property type="match status" value="1"/>
</dbReference>